<organism evidence="7 10">
    <name type="scientific">Plasmodium yoelii</name>
    <dbReference type="NCBI Taxonomy" id="5861"/>
    <lineage>
        <taxon>Eukaryota</taxon>
        <taxon>Sar</taxon>
        <taxon>Alveolata</taxon>
        <taxon>Apicomplexa</taxon>
        <taxon>Aconoidasida</taxon>
        <taxon>Haemosporida</taxon>
        <taxon>Plasmodiidae</taxon>
        <taxon>Plasmodium</taxon>
        <taxon>Plasmodium (Vinckeia)</taxon>
    </lineage>
</organism>
<dbReference type="VEuPathDB" id="PlasmoDB:Py17XNL_001002225"/>
<evidence type="ECO:0000259" key="6">
    <source>
        <dbReference type="Pfam" id="PF01951"/>
    </source>
</evidence>
<evidence type="ECO:0000313" key="8">
    <source>
        <dbReference type="EMBL" id="VTZ78906.1"/>
    </source>
</evidence>
<feature type="domain" description="Archease" evidence="6">
    <location>
        <begin position="81"/>
        <end position="217"/>
    </location>
</feature>
<dbReference type="FunFam" id="3.55.10.10:FF:000002">
    <property type="entry name" value="Archease, putative"/>
    <property type="match status" value="1"/>
</dbReference>
<reference evidence="8" key="3">
    <citation type="submission" date="2014-05" db="EMBL/GenBank/DDBJ databases">
        <authorList>
            <person name="Aslett M.A."/>
            <person name="De Silva N."/>
        </authorList>
    </citation>
    <scope>NUCLEOTIDE SEQUENCE</scope>
    <source>
        <strain evidence="8">17X</strain>
    </source>
</reference>
<dbReference type="GO" id="GO:0046872">
    <property type="term" value="F:metal ion binding"/>
    <property type="evidence" value="ECO:0007669"/>
    <property type="project" value="UniProtKB-KW"/>
</dbReference>
<reference evidence="7" key="2">
    <citation type="submission" date="2014-05" db="EMBL/GenBank/DDBJ databases">
        <authorList>
            <person name="Aslett A.Martin."/>
            <person name="De Silva Nishadi"/>
        </authorList>
    </citation>
    <scope>NUCLEOTIDE SEQUENCE</scope>
    <source>
        <strain evidence="7">YM</strain>
    </source>
</reference>
<evidence type="ECO:0000256" key="5">
    <source>
        <dbReference type="ARBA" id="ARBA00071898"/>
    </source>
</evidence>
<name>A0A077YEV0_PLAYE</name>
<dbReference type="InterPro" id="IPR036820">
    <property type="entry name" value="Archease_dom_sf"/>
</dbReference>
<dbReference type="InterPro" id="IPR002804">
    <property type="entry name" value="Archease"/>
</dbReference>
<dbReference type="RefSeq" id="XP_726293.1">
    <property type="nucleotide sequence ID" value="XM_721200.1"/>
</dbReference>
<dbReference type="Pfam" id="PF01951">
    <property type="entry name" value="Archease"/>
    <property type="match status" value="1"/>
</dbReference>
<dbReference type="VEuPathDB" id="PlasmoDB:PYYM_1017200"/>
<dbReference type="AlphaFoldDB" id="A0A077YEV0"/>
<keyword evidence="2" id="KW-0819">tRNA processing</keyword>
<reference evidence="9 10" key="1">
    <citation type="journal article" date="2014" name="BMC Biol.">
        <title>A comprehensive evaluation of rodent malaria parasite genomes and gene expression.</title>
        <authorList>
            <person name="Otto T.D."/>
            <person name="Bohme U."/>
            <person name="Jackson A.P."/>
            <person name="Hunt M."/>
            <person name="Franke-Fayard B."/>
            <person name="Hoeijmakers W.A."/>
            <person name="Religa A.A."/>
            <person name="Robertson L."/>
            <person name="Sanders M."/>
            <person name="Ogun S.A."/>
            <person name="Cunningham D."/>
            <person name="Erhart A."/>
            <person name="Billker O."/>
            <person name="Khan S.M."/>
            <person name="Stunnenberg H.G."/>
            <person name="Langhorne J."/>
            <person name="Holder A.A."/>
            <person name="Waters A.P."/>
            <person name="Newbold C.I."/>
            <person name="Pain A."/>
            <person name="Berriman M."/>
            <person name="Janse C.J."/>
        </authorList>
    </citation>
    <scope>NUCLEOTIDE SEQUENCE [LARGE SCALE GENOMIC DNA]</scope>
    <source>
        <strain evidence="8 9">17X</strain>
        <strain evidence="7 10">YM</strain>
    </source>
</reference>
<gene>
    <name evidence="8" type="ORF">PY17X_1017200</name>
    <name evidence="7" type="ORF">PYYM_1017200</name>
</gene>
<keyword evidence="4" id="KW-0106">Calcium</keyword>
<dbReference type="OMA" id="QFYIEAY"/>
<reference evidence="8" key="4">
    <citation type="submission" date="2019-05" db="EMBL/GenBank/DDBJ databases">
        <authorList>
            <consortium name="Pathogen Informatics"/>
        </authorList>
    </citation>
    <scope>NUCLEOTIDE SEQUENCE</scope>
    <source>
        <strain evidence="8">17X</strain>
    </source>
</reference>
<dbReference type="VEuPathDB" id="PlasmoDB:PY00687"/>
<dbReference type="Proteomes" id="UP000072874">
    <property type="component" value="Chromosome 10"/>
</dbReference>
<proteinExistence type="inferred from homology"/>
<evidence type="ECO:0000313" key="9">
    <source>
        <dbReference type="Proteomes" id="UP000072874"/>
    </source>
</evidence>
<evidence type="ECO:0000313" key="10">
    <source>
        <dbReference type="Proteomes" id="UP000072904"/>
    </source>
</evidence>
<protein>
    <recommendedName>
        <fullName evidence="5">Protein archease-like</fullName>
    </recommendedName>
</protein>
<dbReference type="VEuPathDB" id="PlasmoDB:PY17X_1017200"/>
<sequence length="217" mass="25418">MGDFPNNQITSLPQRNRRRINRNYAHEESKSTCTNEIEENEATNDENVDKNADKNANKNADKNMMSDIEICNINLNKNYKYEYLDHTADIILHSYGNNLKEAFESVCVALFNYMCDLKNVELKMKRKISIKGDDLDDLLFKFLVEFHFLYGNEYFICKTINIIVFDIEQFYIEAYGYGELFSTYKHECGTEIKAITKHELKIVSNYNSCEVFVLVDI</sequence>
<dbReference type="EMBL" id="LK934638">
    <property type="protein sequence ID" value="CDU85010.1"/>
    <property type="molecule type" value="Genomic_DNA"/>
</dbReference>
<dbReference type="EMBL" id="LM993664">
    <property type="protein sequence ID" value="VTZ78906.1"/>
    <property type="molecule type" value="Genomic_DNA"/>
</dbReference>
<dbReference type="GO" id="GO:0006388">
    <property type="term" value="P:tRNA splicing, via endonucleolytic cleavage and ligation"/>
    <property type="evidence" value="ECO:0007669"/>
    <property type="project" value="TreeGrafter"/>
</dbReference>
<keyword evidence="3" id="KW-0479">Metal-binding</keyword>
<dbReference type="GeneID" id="3791635"/>
<evidence type="ECO:0000313" key="7">
    <source>
        <dbReference type="EMBL" id="CDU85010.1"/>
    </source>
</evidence>
<dbReference type="GO" id="GO:0072669">
    <property type="term" value="C:tRNA-splicing ligase complex"/>
    <property type="evidence" value="ECO:0007669"/>
    <property type="project" value="TreeGrafter"/>
</dbReference>
<dbReference type="PANTHER" id="PTHR12682:SF11">
    <property type="entry name" value="PROTEIN ARCHEASE"/>
    <property type="match status" value="1"/>
</dbReference>
<dbReference type="Proteomes" id="UP000072904">
    <property type="component" value="Chromosome 10"/>
</dbReference>
<evidence type="ECO:0000256" key="1">
    <source>
        <dbReference type="ARBA" id="ARBA00007963"/>
    </source>
</evidence>
<accession>A0A077YEV0</accession>
<comment type="similarity">
    <text evidence="1">Belongs to the archease family.</text>
</comment>
<evidence type="ECO:0000256" key="2">
    <source>
        <dbReference type="ARBA" id="ARBA00022694"/>
    </source>
</evidence>
<dbReference type="InterPro" id="IPR023572">
    <property type="entry name" value="Archease_dom"/>
</dbReference>
<dbReference type="OrthoDB" id="2190767at2759"/>
<dbReference type="PANTHER" id="PTHR12682">
    <property type="entry name" value="ARCHEASE"/>
    <property type="match status" value="1"/>
</dbReference>
<dbReference type="KEGG" id="pyo:PY17X_1017200"/>
<evidence type="ECO:0000256" key="3">
    <source>
        <dbReference type="ARBA" id="ARBA00022723"/>
    </source>
</evidence>
<dbReference type="Gene3D" id="3.55.10.10">
    <property type="entry name" value="Archease domain"/>
    <property type="match status" value="1"/>
</dbReference>
<evidence type="ECO:0000256" key="4">
    <source>
        <dbReference type="ARBA" id="ARBA00022837"/>
    </source>
</evidence>
<dbReference type="SUPFAM" id="SSF69819">
    <property type="entry name" value="MTH1598-like"/>
    <property type="match status" value="1"/>
</dbReference>